<feature type="compositionally biased region" description="Polar residues" evidence="1">
    <location>
        <begin position="650"/>
        <end position="662"/>
    </location>
</feature>
<feature type="chain" id="PRO_5038305979" evidence="3">
    <location>
        <begin position="26"/>
        <end position="698"/>
    </location>
</feature>
<dbReference type="AlphaFoldDB" id="A0A4Q2KL45"/>
<proteinExistence type="predicted"/>
<dbReference type="EMBL" id="SDOZ01000001">
    <property type="protein sequence ID" value="RXZ63801.1"/>
    <property type="molecule type" value="Genomic_DNA"/>
</dbReference>
<keyword evidence="2" id="KW-1133">Transmembrane helix</keyword>
<evidence type="ECO:0000256" key="2">
    <source>
        <dbReference type="SAM" id="Phobius"/>
    </source>
</evidence>
<evidence type="ECO:0000313" key="6">
    <source>
        <dbReference type="Proteomes" id="UP000291269"/>
    </source>
</evidence>
<keyword evidence="2" id="KW-0472">Membrane</keyword>
<dbReference type="EMBL" id="SDOZ01000001">
    <property type="protein sequence ID" value="RXZ63831.1"/>
    <property type="molecule type" value="Genomic_DNA"/>
</dbReference>
<protein>
    <submittedName>
        <fullName evidence="5">Uncharacterized protein</fullName>
    </submittedName>
</protein>
<organism evidence="5 6">
    <name type="scientific">Candidatus Borkfalkia ceftriaxoniphila</name>
    <dbReference type="NCBI Taxonomy" id="2508949"/>
    <lineage>
        <taxon>Bacteria</taxon>
        <taxon>Bacillati</taxon>
        <taxon>Bacillota</taxon>
        <taxon>Clostridia</taxon>
        <taxon>Christensenellales</taxon>
        <taxon>Christensenellaceae</taxon>
        <taxon>Candidatus Borkfalkia</taxon>
    </lineage>
</organism>
<dbReference type="RefSeq" id="WP_129222873.1">
    <property type="nucleotide sequence ID" value="NZ_SDOZ01000001.1"/>
</dbReference>
<evidence type="ECO:0000313" key="4">
    <source>
        <dbReference type="EMBL" id="RXZ63801.1"/>
    </source>
</evidence>
<keyword evidence="3" id="KW-0732">Signal</keyword>
<gene>
    <name evidence="4" type="ORF">ESZ91_00030</name>
    <name evidence="5" type="ORF">ESZ91_00190</name>
</gene>
<feature type="compositionally biased region" description="Basic and acidic residues" evidence="1">
    <location>
        <begin position="628"/>
        <end position="639"/>
    </location>
</feature>
<sequence length="698" mass="78037">MRKILSVLCAFFLLLGAAVNPPSQAQAETEREFDYVNVLDDLTGSTDADGNAFDLSEYPYNENGRVQLVTLIEYCYSYAANMRGNYAVYLYFYNPTGREIDTSSILNVAQFAVGYNEKGSPDDYENFELKFCNKSTGDYNNLFYKFRVQDHESADGKTMAERVNSNARRYDLSSVELIYKGDSLAKDYGCGGTYTYKGYAAGYGSDADAATTLTCEVTDLETLDLEVIPTQYRPDGVFTDGHQDQLNSVYFAVPNDVLKKYGRQITEIKARWDEYKTGLLAVFDDKTAHDTFTPLVGKDMTRFTSDYMLAGLYRWTSVIGEVRHEAGWIYNENGDRGVLTYGDVYNLLTAAFYTNGAPADTYSITSERMERALKEYSETADGDKINGTYSTDLFVDYVDEGHERGENVRTIDSETKYSLTAEVLNKNFWYKFLGIKDYESATYSNIKAIEEVTDKQLKLSDESLSKNLYIDPDDVSGFRQYCQAAEDTDKTVFIFRYSVTDYYATSIVSNISEVNESTVPWQECGYAAQQTVFLNFRIIQLKFYKDGVYTVIAAVNDPIDIIPGVTPPLPDAEQTNPLEVILRLLLMLGILFLAVIAVYLIIKIIISAVSSRQKISVEYKPPSEKISEIKTKEIEREVKANGGKKMPSKTGGSKSAPRSKTGNTGGKAPKQNTVARGGKADGKTKSTPKTGKNIRKGS</sequence>
<reference evidence="5 6" key="1">
    <citation type="journal article" date="2019" name="Gut">
        <title>Antibiotics-induced monodominance of a novel gut bacterial order.</title>
        <authorList>
            <person name="Hildebrand F."/>
            <person name="Moitinho-Silva L."/>
            <person name="Blasche S."/>
            <person name="Jahn M.T."/>
            <person name="Gossmann T.I."/>
            <person name="Heuerta-Cepas J."/>
            <person name="Hercog R."/>
            <person name="Luetge M."/>
            <person name="Bahram M."/>
            <person name="Pryszlak A."/>
            <person name="Alves R.J."/>
            <person name="Waszak S.M."/>
            <person name="Zhu A."/>
            <person name="Ye L."/>
            <person name="Costea P.I."/>
            <person name="Aalvink S."/>
            <person name="Belzer C."/>
            <person name="Forslund S.K."/>
            <person name="Sunagawa S."/>
            <person name="Hentschel U."/>
            <person name="Merten C."/>
            <person name="Patil K.R."/>
            <person name="Benes V."/>
            <person name="Bork P."/>
        </authorList>
    </citation>
    <scope>NUCLEOTIDE SEQUENCE [LARGE SCALE GENOMIC DNA]</scope>
    <source>
        <strain evidence="5 6">HDS1380</strain>
    </source>
</reference>
<evidence type="ECO:0000313" key="5">
    <source>
        <dbReference type="EMBL" id="RXZ63831.1"/>
    </source>
</evidence>
<feature type="signal peptide" evidence="3">
    <location>
        <begin position="1"/>
        <end position="25"/>
    </location>
</feature>
<evidence type="ECO:0000256" key="3">
    <source>
        <dbReference type="SAM" id="SignalP"/>
    </source>
</evidence>
<keyword evidence="2" id="KW-0812">Transmembrane</keyword>
<accession>A0A4Q2KL45</accession>
<keyword evidence="6" id="KW-1185">Reference proteome</keyword>
<evidence type="ECO:0000256" key="1">
    <source>
        <dbReference type="SAM" id="MobiDB-lite"/>
    </source>
</evidence>
<comment type="caution">
    <text evidence="5">The sequence shown here is derived from an EMBL/GenBank/DDBJ whole genome shotgun (WGS) entry which is preliminary data.</text>
</comment>
<name>A0A4Q2KL45_9FIRM</name>
<feature type="transmembrane region" description="Helical" evidence="2">
    <location>
        <begin position="580"/>
        <end position="602"/>
    </location>
</feature>
<feature type="region of interest" description="Disordered" evidence="1">
    <location>
        <begin position="628"/>
        <end position="698"/>
    </location>
</feature>
<dbReference type="Proteomes" id="UP000291269">
    <property type="component" value="Unassembled WGS sequence"/>
</dbReference>